<accession>A0A1B9H218</accession>
<sequence length="755" mass="83724">MARKQRGGSGKGGVSSGSKAAAAPGAKINKTNSYEDTLEPGSVDDFMFKRDQISFNPQDDSDDDINGDEGEEVLSLKKPKRSSKSAEQDEEGDYYEEEEDEVPKKKERKAKGKADLSGKGRFGKPIVSSDEEQDDEDASGSGSESDSEDENWGRQYYSRPSNRREKEEGKVDDEKREEEREMEEREVKRLQRKAREVLHAEDFGLIEDGTEDAITAPVSKDADDTVVPQPVPAPPTSADPDTLLRHLQAHEPVKLALVQDFPLIVKKLEKTARGIKKMEEEEGEGELHKGLGWLHYQTLLTYATTLAFYIHLSSLPPSSRSESSEINIIPRLLQLKEGLSMLEDLDFAAGSVSEGAFVLNQGGMFGEGEDDEELKEGKMELIKRMREVNGDGGDEDDEDDWEDDGDDLWGKEGLEEGELEALLQDAEDDEEAEELRNMLAQSQKVKKKGKKAVFDDDMDIDLEDDAIKPKKKSKKEKTKKAKKATSSESEPSVASSAPSFAPLAEPEFFSSSKPSRSTPSAANDDADVLGDPTALGNADFADKQSRKRSLAFHTSKINQTLARRAEGRANRMGGDEDLPYRDRRKARDDALKRNGPKAEGEDLEELPARPEKRLRDDDDLDGEGEASGAGAGSDDDAEGYYDLVKRRRKEEKDAKEAEHEAYEAEKLAFIAALDDEEHEGGPRALTRAIEKNRGLTPRRSKSGRNPRVKKRQAYEKAKKKVASQRSVYKGGQSAYGGDYKGEKTGITKVVKSRKF</sequence>
<feature type="compositionally biased region" description="Basic and acidic residues" evidence="4">
    <location>
        <begin position="578"/>
        <end position="616"/>
    </location>
</feature>
<proteinExistence type="inferred from homology"/>
<dbReference type="GO" id="GO:0032040">
    <property type="term" value="C:small-subunit processome"/>
    <property type="evidence" value="ECO:0007669"/>
    <property type="project" value="TreeGrafter"/>
</dbReference>
<name>A0A1B9H218_9TREE</name>
<dbReference type="EMBL" id="KI669493">
    <property type="protein sequence ID" value="OCF37300.1"/>
    <property type="molecule type" value="Genomic_DNA"/>
</dbReference>
<feature type="region of interest" description="Disordered" evidence="4">
    <location>
        <begin position="386"/>
        <end position="661"/>
    </location>
</feature>
<keyword evidence="3" id="KW-0539">Nucleus</keyword>
<evidence type="ECO:0000256" key="3">
    <source>
        <dbReference type="ARBA" id="ARBA00023242"/>
    </source>
</evidence>
<evidence type="ECO:0000256" key="2">
    <source>
        <dbReference type="ARBA" id="ARBA00010979"/>
    </source>
</evidence>
<feature type="compositionally biased region" description="Acidic residues" evidence="4">
    <location>
        <begin position="392"/>
        <end position="407"/>
    </location>
</feature>
<feature type="region of interest" description="Disordered" evidence="4">
    <location>
        <begin position="1"/>
        <end position="192"/>
    </location>
</feature>
<feature type="compositionally biased region" description="Basic and acidic residues" evidence="4">
    <location>
        <begin position="650"/>
        <end position="661"/>
    </location>
</feature>
<dbReference type="STRING" id="1296120.A0A1B9H218"/>
<gene>
    <name evidence="6" type="ORF">I316_01209</name>
</gene>
<dbReference type="OrthoDB" id="1924577at2759"/>
<reference evidence="7" key="2">
    <citation type="submission" date="2013-12" db="EMBL/GenBank/DDBJ databases">
        <title>Evolution of pathogenesis and genome organization in the Tremellales.</title>
        <authorList>
            <person name="Cuomo C."/>
            <person name="Litvintseva A."/>
            <person name="Heitman J."/>
            <person name="Chen Y."/>
            <person name="Sun S."/>
            <person name="Springer D."/>
            <person name="Dromer F."/>
            <person name="Young S."/>
            <person name="Zeng Q."/>
            <person name="Chapman S."/>
            <person name="Gujja S."/>
            <person name="Saif S."/>
            <person name="Birren B."/>
        </authorList>
    </citation>
    <scope>NUCLEOTIDE SEQUENCE [LARGE SCALE GENOMIC DNA]</scope>
    <source>
        <strain evidence="7">BCC8398</strain>
    </source>
</reference>
<dbReference type="AlphaFoldDB" id="A0A1B9H218"/>
<feature type="compositionally biased region" description="Basic residues" evidence="4">
    <location>
        <begin position="696"/>
        <end position="722"/>
    </location>
</feature>
<dbReference type="Pfam" id="PF09368">
    <property type="entry name" value="Sas10"/>
    <property type="match status" value="1"/>
</dbReference>
<reference evidence="6 7" key="1">
    <citation type="submission" date="2013-07" db="EMBL/GenBank/DDBJ databases">
        <title>The Genome Sequence of Cryptococcus heveanensis BCC8398.</title>
        <authorList>
            <consortium name="The Broad Institute Genome Sequencing Platform"/>
            <person name="Cuomo C."/>
            <person name="Litvintseva A."/>
            <person name="Chen Y."/>
            <person name="Heitman J."/>
            <person name="Sun S."/>
            <person name="Springer D."/>
            <person name="Dromer F."/>
            <person name="Young S.K."/>
            <person name="Zeng Q."/>
            <person name="Gargeya S."/>
            <person name="Fitzgerald M."/>
            <person name="Abouelleil A."/>
            <person name="Alvarado L."/>
            <person name="Berlin A.M."/>
            <person name="Chapman S.B."/>
            <person name="Dewar J."/>
            <person name="Goldberg J."/>
            <person name="Griggs A."/>
            <person name="Gujja S."/>
            <person name="Hansen M."/>
            <person name="Howarth C."/>
            <person name="Imamovic A."/>
            <person name="Larimer J."/>
            <person name="McCowan C."/>
            <person name="Murphy C."/>
            <person name="Pearson M."/>
            <person name="Priest M."/>
            <person name="Roberts A."/>
            <person name="Saif S."/>
            <person name="Shea T."/>
            <person name="Sykes S."/>
            <person name="Wortman J."/>
            <person name="Nusbaum C."/>
            <person name="Birren B."/>
        </authorList>
    </citation>
    <scope>NUCLEOTIDE SEQUENCE [LARGE SCALE GENOMIC DNA]</scope>
    <source>
        <strain evidence="6 7">BCC8398</strain>
    </source>
</reference>
<evidence type="ECO:0000313" key="6">
    <source>
        <dbReference type="EMBL" id="OCF37300.1"/>
    </source>
</evidence>
<feature type="region of interest" description="Disordered" evidence="4">
    <location>
        <begin position="677"/>
        <end position="743"/>
    </location>
</feature>
<feature type="compositionally biased region" description="Acidic residues" evidence="4">
    <location>
        <begin position="455"/>
        <end position="464"/>
    </location>
</feature>
<evidence type="ECO:0000256" key="1">
    <source>
        <dbReference type="ARBA" id="ARBA00004123"/>
    </source>
</evidence>
<dbReference type="GO" id="GO:0000462">
    <property type="term" value="P:maturation of SSU-rRNA from tricistronic rRNA transcript (SSU-rRNA, 5.8S rRNA, LSU-rRNA)"/>
    <property type="evidence" value="ECO:0007669"/>
    <property type="project" value="TreeGrafter"/>
</dbReference>
<feature type="compositionally biased region" description="Low complexity" evidence="4">
    <location>
        <begin position="484"/>
        <end position="520"/>
    </location>
</feature>
<evidence type="ECO:0000259" key="5">
    <source>
        <dbReference type="Pfam" id="PF09368"/>
    </source>
</evidence>
<dbReference type="PANTHER" id="PTHR13237">
    <property type="entry name" value="SOMETHING ABOUT SILENCING PROTEIN 10-RELATED"/>
    <property type="match status" value="1"/>
</dbReference>
<feature type="domain" description="Sas10 C-terminal" evidence="5">
    <location>
        <begin position="679"/>
        <end position="755"/>
    </location>
</feature>
<dbReference type="Proteomes" id="UP000092666">
    <property type="component" value="Unassembled WGS sequence"/>
</dbReference>
<comment type="similarity">
    <text evidence="2">Belongs to the SAS10 family.</text>
</comment>
<organism evidence="6 7">
    <name type="scientific">Kwoniella heveanensis BCC8398</name>
    <dbReference type="NCBI Taxonomy" id="1296120"/>
    <lineage>
        <taxon>Eukaryota</taxon>
        <taxon>Fungi</taxon>
        <taxon>Dikarya</taxon>
        <taxon>Basidiomycota</taxon>
        <taxon>Agaricomycotina</taxon>
        <taxon>Tremellomycetes</taxon>
        <taxon>Tremellales</taxon>
        <taxon>Cryptococcaceae</taxon>
        <taxon>Kwoniella</taxon>
    </lineage>
</organism>
<keyword evidence="7" id="KW-1185">Reference proteome</keyword>
<feature type="compositionally biased region" description="Acidic residues" evidence="4">
    <location>
        <begin position="129"/>
        <end position="138"/>
    </location>
</feature>
<feature type="compositionally biased region" description="Basic and acidic residues" evidence="4">
    <location>
        <begin position="162"/>
        <end position="192"/>
    </location>
</feature>
<evidence type="ECO:0000313" key="7">
    <source>
        <dbReference type="Proteomes" id="UP000092666"/>
    </source>
</evidence>
<comment type="subcellular location">
    <subcellularLocation>
        <location evidence="1">Nucleus</location>
    </subcellularLocation>
</comment>
<feature type="region of interest" description="Disordered" evidence="4">
    <location>
        <begin position="217"/>
        <end position="237"/>
    </location>
</feature>
<feature type="compositionally biased region" description="Acidic residues" evidence="4">
    <location>
        <begin position="59"/>
        <end position="72"/>
    </location>
</feature>
<feature type="compositionally biased region" description="Acidic residues" evidence="4">
    <location>
        <begin position="88"/>
        <end position="101"/>
    </location>
</feature>
<dbReference type="InterPro" id="IPR018972">
    <property type="entry name" value="Sas10_C_dom"/>
</dbReference>
<feature type="compositionally biased region" description="Basic residues" evidence="4">
    <location>
        <begin position="469"/>
        <end position="483"/>
    </location>
</feature>
<feature type="compositionally biased region" description="Low complexity" evidence="4">
    <location>
        <begin position="16"/>
        <end position="27"/>
    </location>
</feature>
<protein>
    <submittedName>
        <fullName evidence="6">U3 small nucleolar RNA-associated protein 3</fullName>
    </submittedName>
</protein>
<dbReference type="PANTHER" id="PTHR13237:SF8">
    <property type="entry name" value="SOMETHING ABOUT SILENCING PROTEIN 10"/>
    <property type="match status" value="1"/>
</dbReference>
<evidence type="ECO:0000256" key="4">
    <source>
        <dbReference type="SAM" id="MobiDB-lite"/>
    </source>
</evidence>
<feature type="compositionally biased region" description="Acidic residues" evidence="4">
    <location>
        <begin position="415"/>
        <end position="433"/>
    </location>
</feature>